<dbReference type="Gramene" id="TVU20531">
    <property type="protein sequence ID" value="TVU20531"/>
    <property type="gene ID" value="EJB05_36744"/>
</dbReference>
<evidence type="ECO:0000313" key="2">
    <source>
        <dbReference type="Proteomes" id="UP000324897"/>
    </source>
</evidence>
<protein>
    <submittedName>
        <fullName evidence="1">Uncharacterized protein</fullName>
    </submittedName>
</protein>
<name>A0A5J9UBE3_9POAL</name>
<organism evidence="1 2">
    <name type="scientific">Eragrostis curvula</name>
    <name type="common">weeping love grass</name>
    <dbReference type="NCBI Taxonomy" id="38414"/>
    <lineage>
        <taxon>Eukaryota</taxon>
        <taxon>Viridiplantae</taxon>
        <taxon>Streptophyta</taxon>
        <taxon>Embryophyta</taxon>
        <taxon>Tracheophyta</taxon>
        <taxon>Spermatophyta</taxon>
        <taxon>Magnoliopsida</taxon>
        <taxon>Liliopsida</taxon>
        <taxon>Poales</taxon>
        <taxon>Poaceae</taxon>
        <taxon>PACMAD clade</taxon>
        <taxon>Chloridoideae</taxon>
        <taxon>Eragrostideae</taxon>
        <taxon>Eragrostidinae</taxon>
        <taxon>Eragrostis</taxon>
    </lineage>
</organism>
<comment type="caution">
    <text evidence="1">The sequence shown here is derived from an EMBL/GenBank/DDBJ whole genome shotgun (WGS) entry which is preliminary data.</text>
</comment>
<keyword evidence="2" id="KW-1185">Reference proteome</keyword>
<evidence type="ECO:0000313" key="1">
    <source>
        <dbReference type="EMBL" id="TVU20531.1"/>
    </source>
</evidence>
<accession>A0A5J9UBE3</accession>
<reference evidence="1 2" key="1">
    <citation type="journal article" date="2019" name="Sci. Rep.">
        <title>A high-quality genome of Eragrostis curvula grass provides insights into Poaceae evolution and supports new strategies to enhance forage quality.</title>
        <authorList>
            <person name="Carballo J."/>
            <person name="Santos B.A.C.M."/>
            <person name="Zappacosta D."/>
            <person name="Garbus I."/>
            <person name="Selva J.P."/>
            <person name="Gallo C.A."/>
            <person name="Diaz A."/>
            <person name="Albertini E."/>
            <person name="Caccamo M."/>
            <person name="Echenique V."/>
        </authorList>
    </citation>
    <scope>NUCLEOTIDE SEQUENCE [LARGE SCALE GENOMIC DNA]</scope>
    <source>
        <strain evidence="2">cv. Victoria</strain>
        <tissue evidence="1">Leaf</tissue>
    </source>
</reference>
<proteinExistence type="predicted"/>
<dbReference type="Proteomes" id="UP000324897">
    <property type="component" value="Chromosome 7"/>
</dbReference>
<gene>
    <name evidence="1" type="ORF">EJB05_36744</name>
</gene>
<sequence length="66" mass="7182">MERIDCKIKPGPVRVGFKIAQGHPNLASMQAPPIKFIDLLGTNQGVVDDSVGWLKSILAHFVDKLA</sequence>
<dbReference type="EMBL" id="RWGY01000029">
    <property type="protein sequence ID" value="TVU20531.1"/>
    <property type="molecule type" value="Genomic_DNA"/>
</dbReference>
<dbReference type="AlphaFoldDB" id="A0A5J9UBE3"/>
<feature type="non-terminal residue" evidence="1">
    <location>
        <position position="1"/>
    </location>
</feature>